<evidence type="ECO:0000256" key="1">
    <source>
        <dbReference type="SAM" id="MobiDB-lite"/>
    </source>
</evidence>
<dbReference type="GeneTree" id="ENSGT00940000173575"/>
<sequence>MLCKLLGSSLSSPHLPPPKKKEEKKGKNTHSKHNPSVSILLFSLQGESLLKEPEDAPSPLIAPEADYLADKLCDEKPGTVSDVTCALSAAWLLLFFFFFPNPAYCFGAAKRSGGVLL</sequence>
<feature type="compositionally biased region" description="Low complexity" evidence="1">
    <location>
        <begin position="1"/>
        <end position="13"/>
    </location>
</feature>
<reference evidence="2" key="2">
    <citation type="submission" date="2025-08" db="UniProtKB">
        <authorList>
            <consortium name="Ensembl"/>
        </authorList>
    </citation>
    <scope>IDENTIFICATION</scope>
</reference>
<dbReference type="AlphaFoldDB" id="A0A8C2SRX0"/>
<name>A0A8C2SRX0_COTJA</name>
<organism evidence="2 3">
    <name type="scientific">Coturnix japonica</name>
    <name type="common">Japanese quail</name>
    <name type="synonym">Coturnix coturnix japonica</name>
    <dbReference type="NCBI Taxonomy" id="93934"/>
    <lineage>
        <taxon>Eukaryota</taxon>
        <taxon>Metazoa</taxon>
        <taxon>Chordata</taxon>
        <taxon>Craniata</taxon>
        <taxon>Vertebrata</taxon>
        <taxon>Euteleostomi</taxon>
        <taxon>Archelosauria</taxon>
        <taxon>Archosauria</taxon>
        <taxon>Dinosauria</taxon>
        <taxon>Saurischia</taxon>
        <taxon>Theropoda</taxon>
        <taxon>Coelurosauria</taxon>
        <taxon>Aves</taxon>
        <taxon>Neognathae</taxon>
        <taxon>Galloanserae</taxon>
        <taxon>Galliformes</taxon>
        <taxon>Phasianidae</taxon>
        <taxon>Perdicinae</taxon>
        <taxon>Coturnix</taxon>
    </lineage>
</organism>
<evidence type="ECO:0000313" key="2">
    <source>
        <dbReference type="Ensembl" id="ENSCJPP00005002878.1"/>
    </source>
</evidence>
<dbReference type="Proteomes" id="UP000694412">
    <property type="component" value="Chromosome 2"/>
</dbReference>
<dbReference type="Ensembl" id="ENSCJPT00005005266.1">
    <property type="protein sequence ID" value="ENSCJPP00005002878.1"/>
    <property type="gene ID" value="ENSCJPG00005003155.1"/>
</dbReference>
<feature type="region of interest" description="Disordered" evidence="1">
    <location>
        <begin position="1"/>
        <end position="36"/>
    </location>
</feature>
<keyword evidence="3" id="KW-1185">Reference proteome</keyword>
<proteinExistence type="predicted"/>
<reference evidence="2" key="3">
    <citation type="submission" date="2025-09" db="UniProtKB">
        <authorList>
            <consortium name="Ensembl"/>
        </authorList>
    </citation>
    <scope>IDENTIFICATION</scope>
</reference>
<protein>
    <submittedName>
        <fullName evidence="2">Uncharacterized protein</fullName>
    </submittedName>
</protein>
<evidence type="ECO:0000313" key="3">
    <source>
        <dbReference type="Proteomes" id="UP000694412"/>
    </source>
</evidence>
<reference evidence="2" key="1">
    <citation type="submission" date="2015-11" db="EMBL/GenBank/DDBJ databases">
        <authorList>
            <consortium name="International Coturnix japonica Genome Analysis Consortium"/>
            <person name="Warren W."/>
            <person name="Burt D.W."/>
            <person name="Antin P.B."/>
            <person name="Lanford R."/>
            <person name="Gros J."/>
            <person name="Wilson R.K."/>
        </authorList>
    </citation>
    <scope>NUCLEOTIDE SEQUENCE [LARGE SCALE GENOMIC DNA]</scope>
</reference>
<accession>A0A8C2SRX0</accession>